<name>A0A914UHQ8_9BILA</name>
<keyword evidence="2" id="KW-1185">Reference proteome</keyword>
<proteinExistence type="predicted"/>
<evidence type="ECO:0000256" key="1">
    <source>
        <dbReference type="SAM" id="Phobius"/>
    </source>
</evidence>
<evidence type="ECO:0000313" key="3">
    <source>
        <dbReference type="WBParaSite" id="PSAMB.scaffold10289size4190.g33195.t1"/>
    </source>
</evidence>
<keyword evidence="1" id="KW-0812">Transmembrane</keyword>
<accession>A0A914UHQ8</accession>
<keyword evidence="1" id="KW-0472">Membrane</keyword>
<reference evidence="3" key="1">
    <citation type="submission" date="2022-11" db="UniProtKB">
        <authorList>
            <consortium name="WormBaseParasite"/>
        </authorList>
    </citation>
    <scope>IDENTIFICATION</scope>
</reference>
<keyword evidence="1" id="KW-1133">Transmembrane helix</keyword>
<sequence length="266" mass="31241">MRMISGKGKVLKDHLRKFWQENKIAPKTFLQTLRKESSLTIFTWAVKFFFWMAIYLVGIVFTVKALVGVCHDYNDNPLAYNITNTSSEVVMPKFTLCVAFDPTVLFHKTTPFNRFANAIDEFFKDTTQDGSFRFTKYKPIANHPETTYVSPGSEEFFFFDNFAYNETFNFKNYSSERDFLTLVVLHKYLYTLEKVEQLREYEVNPFNEVVDHSTATLEKVVYDVLLPNIDRFNIPYDELRNGFQQLLESTYETPTEDPNPNQCLIK</sequence>
<protein>
    <submittedName>
        <fullName evidence="3">Uncharacterized protein</fullName>
    </submittedName>
</protein>
<dbReference type="WBParaSite" id="PSAMB.scaffold10289size4190.g33195.t1">
    <property type="protein sequence ID" value="PSAMB.scaffold10289size4190.g33195.t1"/>
    <property type="gene ID" value="PSAMB.scaffold10289size4190.g33195"/>
</dbReference>
<feature type="transmembrane region" description="Helical" evidence="1">
    <location>
        <begin position="44"/>
        <end position="67"/>
    </location>
</feature>
<evidence type="ECO:0000313" key="2">
    <source>
        <dbReference type="Proteomes" id="UP000887566"/>
    </source>
</evidence>
<dbReference type="Proteomes" id="UP000887566">
    <property type="component" value="Unplaced"/>
</dbReference>
<dbReference type="AlphaFoldDB" id="A0A914UHQ8"/>
<organism evidence="2 3">
    <name type="scientific">Plectus sambesii</name>
    <dbReference type="NCBI Taxonomy" id="2011161"/>
    <lineage>
        <taxon>Eukaryota</taxon>
        <taxon>Metazoa</taxon>
        <taxon>Ecdysozoa</taxon>
        <taxon>Nematoda</taxon>
        <taxon>Chromadorea</taxon>
        <taxon>Plectida</taxon>
        <taxon>Plectina</taxon>
        <taxon>Plectoidea</taxon>
        <taxon>Plectidae</taxon>
        <taxon>Plectus</taxon>
    </lineage>
</organism>